<evidence type="ECO:0000313" key="5">
    <source>
        <dbReference type="Proteomes" id="UP000266552"/>
    </source>
</evidence>
<evidence type="ECO:0000256" key="2">
    <source>
        <dbReference type="SAM" id="SignalP"/>
    </source>
</evidence>
<evidence type="ECO:0000313" key="4">
    <source>
        <dbReference type="EMBL" id="AYB47983.1"/>
    </source>
</evidence>
<feature type="compositionally biased region" description="Acidic residues" evidence="1">
    <location>
        <begin position="190"/>
        <end position="200"/>
    </location>
</feature>
<proteinExistence type="predicted"/>
<keyword evidence="2" id="KW-0732">Signal</keyword>
<evidence type="ECO:0000256" key="1">
    <source>
        <dbReference type="SAM" id="MobiDB-lite"/>
    </source>
</evidence>
<keyword evidence="5" id="KW-1185">Reference proteome</keyword>
<dbReference type="Pfam" id="PF03413">
    <property type="entry name" value="PepSY"/>
    <property type="match status" value="2"/>
</dbReference>
<feature type="chain" id="PRO_5017428877" evidence="2">
    <location>
        <begin position="29"/>
        <end position="216"/>
    </location>
</feature>
<feature type="domain" description="PepSY" evidence="3">
    <location>
        <begin position="128"/>
        <end position="183"/>
    </location>
</feature>
<sequence>MNKRTLWAGALSVAIAASGVYGYSAVQAAGSGQTTPAGTQAAAKQQKQLIGMEKAEQLALAAASGKVESIDIDRKKGKLVYDVEIQQSNRDVDVWIDAYTGKSLGVIVDRDDDDDDRDSIPGNLIGAGKASAIAVKHVKSGTAVEVDLDHDDGRWVYDVEVKTAKGSSEVEVNAVSGKVIKAEYEKYDDHDDDDHDDHDDHDDWDHDDHDDDRDDD</sequence>
<dbReference type="AlphaFoldDB" id="A0A385TWV9"/>
<dbReference type="InterPro" id="IPR025711">
    <property type="entry name" value="PepSY"/>
</dbReference>
<feature type="signal peptide" evidence="2">
    <location>
        <begin position="1"/>
        <end position="28"/>
    </location>
</feature>
<gene>
    <name evidence="4" type="ORF">D5F53_31895</name>
</gene>
<accession>A0A385TWV9</accession>
<organism evidence="4 5">
    <name type="scientific">Paenibacillus lautus</name>
    <name type="common">Bacillus lautus</name>
    <dbReference type="NCBI Taxonomy" id="1401"/>
    <lineage>
        <taxon>Bacteria</taxon>
        <taxon>Bacillati</taxon>
        <taxon>Bacillota</taxon>
        <taxon>Bacilli</taxon>
        <taxon>Bacillales</taxon>
        <taxon>Paenibacillaceae</taxon>
        <taxon>Paenibacillus</taxon>
    </lineage>
</organism>
<dbReference type="EMBL" id="CP032412">
    <property type="protein sequence ID" value="AYB47983.1"/>
    <property type="molecule type" value="Genomic_DNA"/>
</dbReference>
<dbReference type="Gene3D" id="3.10.450.40">
    <property type="match status" value="2"/>
</dbReference>
<name>A0A385TWV9_PAELA</name>
<dbReference type="Proteomes" id="UP000266552">
    <property type="component" value="Chromosome"/>
</dbReference>
<feature type="domain" description="PepSY" evidence="3">
    <location>
        <begin position="50"/>
        <end position="105"/>
    </location>
</feature>
<feature type="region of interest" description="Disordered" evidence="1">
    <location>
        <begin position="185"/>
        <end position="216"/>
    </location>
</feature>
<protein>
    <submittedName>
        <fullName evidence="4">Peptidase M4</fullName>
    </submittedName>
</protein>
<reference evidence="4 5" key="1">
    <citation type="submission" date="2018-09" db="EMBL/GenBank/DDBJ databases">
        <title>Genome Sequence of Paenibacillus lautus Strain E7593-69, Azo Dye-Degrading Bacteria, Isolated from Commercial Tattoo Inks.</title>
        <authorList>
            <person name="Nho S.W."/>
            <person name="Kim S.-J."/>
            <person name="Kweon O."/>
            <person name="Cerniglia C.E."/>
        </authorList>
    </citation>
    <scope>NUCLEOTIDE SEQUENCE [LARGE SCALE GENOMIC DNA]</scope>
    <source>
        <strain evidence="4 5">E7593-69</strain>
    </source>
</reference>
<evidence type="ECO:0000259" key="3">
    <source>
        <dbReference type="Pfam" id="PF03413"/>
    </source>
</evidence>
<dbReference type="KEGG" id="plw:D5F53_31895"/>